<keyword evidence="1" id="KW-0472">Membrane</keyword>
<evidence type="ECO:0000313" key="2">
    <source>
        <dbReference type="EMBL" id="QQR36985.1"/>
    </source>
</evidence>
<organism evidence="2 3">
    <name type="scientific">Devosia oryziradicis</name>
    <dbReference type="NCBI Taxonomy" id="2801335"/>
    <lineage>
        <taxon>Bacteria</taxon>
        <taxon>Pseudomonadati</taxon>
        <taxon>Pseudomonadota</taxon>
        <taxon>Alphaproteobacteria</taxon>
        <taxon>Hyphomicrobiales</taxon>
        <taxon>Devosiaceae</taxon>
        <taxon>Devosia</taxon>
    </lineage>
</organism>
<accession>A0ABX7C2U5</accession>
<dbReference type="InterPro" id="IPR041916">
    <property type="entry name" value="Anti_sigma_zinc_sf"/>
</dbReference>
<evidence type="ECO:0000256" key="1">
    <source>
        <dbReference type="SAM" id="Phobius"/>
    </source>
</evidence>
<keyword evidence="3" id="KW-1185">Reference proteome</keyword>
<keyword evidence="1" id="KW-0812">Transmembrane</keyword>
<proteinExistence type="predicted"/>
<evidence type="ECO:0000313" key="3">
    <source>
        <dbReference type="Proteomes" id="UP000595460"/>
    </source>
</evidence>
<name>A0ABX7C2U5_9HYPH</name>
<dbReference type="EMBL" id="CP068047">
    <property type="protein sequence ID" value="QQR36985.1"/>
    <property type="molecule type" value="Genomic_DNA"/>
</dbReference>
<keyword evidence="1" id="KW-1133">Transmembrane helix</keyword>
<dbReference type="Gene3D" id="1.10.10.1320">
    <property type="entry name" value="Anti-sigma factor, zinc-finger domain"/>
    <property type="match status" value="1"/>
</dbReference>
<feature type="transmembrane region" description="Helical" evidence="1">
    <location>
        <begin position="82"/>
        <end position="102"/>
    </location>
</feature>
<reference evidence="2 3" key="1">
    <citation type="submission" date="2021-01" db="EMBL/GenBank/DDBJ databases">
        <title>Genome seq and assembly of Devosia sp. G19.</title>
        <authorList>
            <person name="Chhetri G."/>
        </authorList>
    </citation>
    <scope>NUCLEOTIDE SEQUENCE [LARGE SCALE GENOMIC DNA]</scope>
    <source>
        <strain evidence="2 3">G19</strain>
    </source>
</reference>
<protein>
    <submittedName>
        <fullName evidence="2">Anti-sigma factor</fullName>
    </submittedName>
</protein>
<dbReference type="Proteomes" id="UP000595460">
    <property type="component" value="Chromosome"/>
</dbReference>
<gene>
    <name evidence="2" type="ORF">JI749_05035</name>
</gene>
<dbReference type="RefSeq" id="WP_201660111.1">
    <property type="nucleotide sequence ID" value="NZ_CP068047.1"/>
</dbReference>
<sequence length="267" mass="28348">MSQISRDQLMAYADGQLSPDERTAVEAYLVANADAAAEVALLQRQNDAIRTLFAPAGAENVPVRLKPQRLSAEIGRRRGQPWGWAAAAVVLLGLGLGAGWFARPLLDPNPASATLIADAVNAHAVYVAENRHAVEVGSDDSEHLSTWLSNRLDTTLGMPDLTAQGFSLVGGRLLPGEPDAGGRAAQLMYEDASQQRVTIYVTAALPDGKPAYQFASQDGAEAFYWANARITCTVVGTLPEAQMKAVAGAVYSQLTEGDVSSRPPYRG</sequence>